<accession>A0ABC9D5D8</accession>
<name>A0ABC9D5D8_9POAL</name>
<reference evidence="1" key="1">
    <citation type="submission" date="2024-10" db="EMBL/GenBank/DDBJ databases">
        <authorList>
            <person name="Ryan C."/>
        </authorList>
    </citation>
    <scope>NUCLEOTIDE SEQUENCE [LARGE SCALE GENOMIC DNA]</scope>
</reference>
<dbReference type="AlphaFoldDB" id="A0ABC9D5D8"/>
<dbReference type="PANTHER" id="PTHR31264">
    <property type="entry name" value="OS07G0554500 PROTEIN-RELATED"/>
    <property type="match status" value="1"/>
</dbReference>
<dbReference type="PANTHER" id="PTHR31264:SF29">
    <property type="entry name" value="OS07G0554500 PROTEIN"/>
    <property type="match status" value="1"/>
</dbReference>
<organism evidence="1 2">
    <name type="scientific">Urochloa decumbens</name>
    <dbReference type="NCBI Taxonomy" id="240449"/>
    <lineage>
        <taxon>Eukaryota</taxon>
        <taxon>Viridiplantae</taxon>
        <taxon>Streptophyta</taxon>
        <taxon>Embryophyta</taxon>
        <taxon>Tracheophyta</taxon>
        <taxon>Spermatophyta</taxon>
        <taxon>Magnoliopsida</taxon>
        <taxon>Liliopsida</taxon>
        <taxon>Poales</taxon>
        <taxon>Poaceae</taxon>
        <taxon>PACMAD clade</taxon>
        <taxon>Panicoideae</taxon>
        <taxon>Panicodae</taxon>
        <taxon>Paniceae</taxon>
        <taxon>Melinidinae</taxon>
        <taxon>Urochloa</taxon>
    </lineage>
</organism>
<protein>
    <recommendedName>
        <fullName evidence="3">F-box protein</fullName>
    </recommendedName>
</protein>
<dbReference type="Proteomes" id="UP001497457">
    <property type="component" value="Chromosome 31b"/>
</dbReference>
<dbReference type="EMBL" id="OZ075141">
    <property type="protein sequence ID" value="CAL5031800.1"/>
    <property type="molecule type" value="Genomic_DNA"/>
</dbReference>
<evidence type="ECO:0008006" key="3">
    <source>
        <dbReference type="Google" id="ProtNLM"/>
    </source>
</evidence>
<proteinExistence type="predicted"/>
<evidence type="ECO:0000313" key="2">
    <source>
        <dbReference type="Proteomes" id="UP001497457"/>
    </source>
</evidence>
<gene>
    <name evidence="1" type="ORF">URODEC1_LOCUS81912</name>
</gene>
<keyword evidence="2" id="KW-1185">Reference proteome</keyword>
<evidence type="ECO:0000313" key="1">
    <source>
        <dbReference type="EMBL" id="CAL5031800.1"/>
    </source>
</evidence>
<sequence>MSPPAGEVLALSDDLLAAILILLLVLADLGRACAACSAFRRVITSTPFLRRLHALHPPALLGFRTFYGGFQPVEPSHPSAAAARALARAADFRFSFLPNPGFWVVRDARGGRFLVDYDESGDGMFTKLAVCDPLFRRYVLLPPIPKDLTAAVQQHITTGFRISRLPRNRRSHVLLAPCGEEAAAADAEQPQPFRVVWMTECATKLCSFVFYSASSQWRATACPSWHDLDPKMPALIRHHHECLLPGGYAYGCFYWCLTKFLPIFKLLVLDMSTLEFSINPTSVPACRFFTEFAVVELGESRRAMILLGQSGRGTLLQCYCANGQSHAEDASQWVLEIENEVPLFGDADGTCMRTHNMIGDADGTLLLQERRENSIFSDDFCCISFDFKTLQLQKVRETLAGGMGDRALPTLYTGYPPSLSSPTI</sequence>